<reference evidence="3" key="1">
    <citation type="journal article" date="2017" name="BMC Genomics">
        <title>Gapless genome assembly of Colletotrichum higginsianum reveals chromosome structure and association of transposable elements with secondary metabolite gene clusters.</title>
        <authorList>
            <person name="Dallery J.-F."/>
            <person name="Lapalu N."/>
            <person name="Zampounis A."/>
            <person name="Pigne S."/>
            <person name="Luyten I."/>
            <person name="Amselem J."/>
            <person name="Wittenberg A.H.J."/>
            <person name="Zhou S."/>
            <person name="de Queiroz M.V."/>
            <person name="Robin G.P."/>
            <person name="Auger A."/>
            <person name="Hainaut M."/>
            <person name="Henrissat B."/>
            <person name="Kim K.-T."/>
            <person name="Lee Y.-H."/>
            <person name="Lespinet O."/>
            <person name="Schwartz D.C."/>
            <person name="Thon M.R."/>
            <person name="O'Connell R.J."/>
        </authorList>
    </citation>
    <scope>NUCLEOTIDE SEQUENCE [LARGE SCALE GENOMIC DNA]</scope>
    <source>
        <strain evidence="3">IMI 349063</strain>
    </source>
</reference>
<dbReference type="AlphaFoldDB" id="A0A1B7YP71"/>
<comment type="caution">
    <text evidence="2">The sequence shown here is derived from an EMBL/GenBank/DDBJ whole genome shotgun (WGS) entry which is preliminary data.</text>
</comment>
<organism evidence="2 3">
    <name type="scientific">Colletotrichum higginsianum (strain IMI 349063)</name>
    <name type="common">Crucifer anthracnose fungus</name>
    <dbReference type="NCBI Taxonomy" id="759273"/>
    <lineage>
        <taxon>Eukaryota</taxon>
        <taxon>Fungi</taxon>
        <taxon>Dikarya</taxon>
        <taxon>Ascomycota</taxon>
        <taxon>Pezizomycotina</taxon>
        <taxon>Sordariomycetes</taxon>
        <taxon>Hypocreomycetidae</taxon>
        <taxon>Glomerellales</taxon>
        <taxon>Glomerellaceae</taxon>
        <taxon>Colletotrichum</taxon>
        <taxon>Colletotrichum destructivum species complex</taxon>
    </lineage>
</organism>
<gene>
    <name evidence="2" type="ORF">CH63R_02468</name>
</gene>
<sequence>MHPASDPRSFEGGSCRKRGLQGAGQEAQPAHGGVTNDVCPTQTIDHDATIQAAAERFTVLGEIQRGPAQSRMGYTRRYCLLGSGRFCLIYSLVDFEL</sequence>
<protein>
    <submittedName>
        <fullName evidence="2">Uncharacterized protein</fullName>
    </submittedName>
</protein>
<dbReference type="KEGG" id="chig:CH63R_02468"/>
<evidence type="ECO:0000313" key="2">
    <source>
        <dbReference type="EMBL" id="OBR13742.1"/>
    </source>
</evidence>
<dbReference type="GeneID" id="28861550"/>
<accession>A0A1B7YP71</accession>
<dbReference type="EMBL" id="LTAN01000002">
    <property type="protein sequence ID" value="OBR13742.1"/>
    <property type="molecule type" value="Genomic_DNA"/>
</dbReference>
<evidence type="ECO:0000313" key="3">
    <source>
        <dbReference type="Proteomes" id="UP000092177"/>
    </source>
</evidence>
<evidence type="ECO:0000256" key="1">
    <source>
        <dbReference type="SAM" id="MobiDB-lite"/>
    </source>
</evidence>
<dbReference type="Proteomes" id="UP000092177">
    <property type="component" value="Chromosome 2"/>
</dbReference>
<dbReference type="VEuPathDB" id="FungiDB:CH63R_02468"/>
<keyword evidence="3" id="KW-1185">Reference proteome</keyword>
<dbReference type="RefSeq" id="XP_018162259.1">
    <property type="nucleotide sequence ID" value="XM_018297443.1"/>
</dbReference>
<name>A0A1B7YP71_COLHI</name>
<proteinExistence type="predicted"/>
<feature type="region of interest" description="Disordered" evidence="1">
    <location>
        <begin position="1"/>
        <end position="39"/>
    </location>
</feature>